<feature type="region of interest" description="Disordered" evidence="1">
    <location>
        <begin position="1"/>
        <end position="43"/>
    </location>
</feature>
<accession>A0A0E9RHE7</accession>
<evidence type="ECO:0000256" key="1">
    <source>
        <dbReference type="SAM" id="MobiDB-lite"/>
    </source>
</evidence>
<dbReference type="EMBL" id="GBXM01080702">
    <property type="protein sequence ID" value="JAH27875.1"/>
    <property type="molecule type" value="Transcribed_RNA"/>
</dbReference>
<protein>
    <submittedName>
        <fullName evidence="2">Uncharacterized protein</fullName>
    </submittedName>
</protein>
<dbReference type="AlphaFoldDB" id="A0A0E9RHE7"/>
<reference evidence="2" key="1">
    <citation type="submission" date="2014-11" db="EMBL/GenBank/DDBJ databases">
        <authorList>
            <person name="Amaro Gonzalez C."/>
        </authorList>
    </citation>
    <scope>NUCLEOTIDE SEQUENCE</scope>
</reference>
<sequence>MSADVCNCGGSSFLQPPRMMKPPQARLSSTKKIRKQPSPARTL</sequence>
<reference evidence="2" key="2">
    <citation type="journal article" date="2015" name="Fish Shellfish Immunol.">
        <title>Early steps in the European eel (Anguilla anguilla)-Vibrio vulnificus interaction in the gills: Role of the RtxA13 toxin.</title>
        <authorList>
            <person name="Callol A."/>
            <person name="Pajuelo D."/>
            <person name="Ebbesson L."/>
            <person name="Teles M."/>
            <person name="MacKenzie S."/>
            <person name="Amaro C."/>
        </authorList>
    </citation>
    <scope>NUCLEOTIDE SEQUENCE</scope>
</reference>
<evidence type="ECO:0000313" key="2">
    <source>
        <dbReference type="EMBL" id="JAH27875.1"/>
    </source>
</evidence>
<organism evidence="2">
    <name type="scientific">Anguilla anguilla</name>
    <name type="common">European freshwater eel</name>
    <name type="synonym">Muraena anguilla</name>
    <dbReference type="NCBI Taxonomy" id="7936"/>
    <lineage>
        <taxon>Eukaryota</taxon>
        <taxon>Metazoa</taxon>
        <taxon>Chordata</taxon>
        <taxon>Craniata</taxon>
        <taxon>Vertebrata</taxon>
        <taxon>Euteleostomi</taxon>
        <taxon>Actinopterygii</taxon>
        <taxon>Neopterygii</taxon>
        <taxon>Teleostei</taxon>
        <taxon>Anguilliformes</taxon>
        <taxon>Anguillidae</taxon>
        <taxon>Anguilla</taxon>
    </lineage>
</organism>
<name>A0A0E9RHE7_ANGAN</name>
<proteinExistence type="predicted"/>